<dbReference type="EC" id="2.1.2.10" evidence="2 7"/>
<dbReference type="NCBIfam" id="TIGR00528">
    <property type="entry name" value="gcvT"/>
    <property type="match status" value="1"/>
</dbReference>
<dbReference type="SUPFAM" id="SSF101790">
    <property type="entry name" value="Aminomethyltransferase beta-barrel domain"/>
    <property type="match status" value="1"/>
</dbReference>
<dbReference type="Gene3D" id="2.40.30.110">
    <property type="entry name" value="Aminomethyltransferase beta-barrel domains"/>
    <property type="match status" value="1"/>
</dbReference>
<evidence type="ECO:0000256" key="4">
    <source>
        <dbReference type="ARBA" id="ARBA00022679"/>
    </source>
</evidence>
<dbReference type="Pfam" id="PF08669">
    <property type="entry name" value="GCV_T_C"/>
    <property type="match status" value="1"/>
</dbReference>
<dbReference type="InterPro" id="IPR028896">
    <property type="entry name" value="GcvT/YgfZ/DmdA"/>
</dbReference>
<evidence type="ECO:0000256" key="6">
    <source>
        <dbReference type="ARBA" id="ARBA00047665"/>
    </source>
</evidence>
<proteinExistence type="inferred from homology"/>
<protein>
    <recommendedName>
        <fullName evidence="2 7">Aminomethyltransferase</fullName>
        <ecNumber evidence="2 7">2.1.2.10</ecNumber>
    </recommendedName>
    <alternativeName>
        <fullName evidence="5 7">Glycine cleavage system T protein</fullName>
    </alternativeName>
</protein>
<dbReference type="HOGENOM" id="CLU_007884_10_2_6"/>
<dbReference type="EMBL" id="GL883916">
    <property type="protein sequence ID" value="EGI14540.1"/>
    <property type="molecule type" value="Genomic_DNA"/>
</dbReference>
<dbReference type="SUPFAM" id="SSF103025">
    <property type="entry name" value="Folate-binding domain"/>
    <property type="match status" value="1"/>
</dbReference>
<organism evidence="11 12">
    <name type="scientific">Escherichia coli M605</name>
    <dbReference type="NCBI Taxonomy" id="656417"/>
    <lineage>
        <taxon>Bacteria</taxon>
        <taxon>Pseudomonadati</taxon>
        <taxon>Pseudomonadota</taxon>
        <taxon>Gammaproteobacteria</taxon>
        <taxon>Enterobacterales</taxon>
        <taxon>Enterobacteriaceae</taxon>
        <taxon>Escherichia</taxon>
    </lineage>
</organism>
<dbReference type="InterPro" id="IPR006222">
    <property type="entry name" value="GCVT_N"/>
</dbReference>
<evidence type="ECO:0000256" key="8">
    <source>
        <dbReference type="PIRSR" id="PIRSR006487-1"/>
    </source>
</evidence>
<dbReference type="GO" id="GO:0004047">
    <property type="term" value="F:aminomethyltransferase activity"/>
    <property type="evidence" value="ECO:0007669"/>
    <property type="project" value="UniProtKB-UniRule"/>
</dbReference>
<dbReference type="Gene3D" id="3.30.70.1400">
    <property type="entry name" value="Aminomethyltransferase beta-barrel domains"/>
    <property type="match status" value="1"/>
</dbReference>
<dbReference type="Gene3D" id="3.30.1360.120">
    <property type="entry name" value="Probable tRNA modification gtpase trme, domain 1"/>
    <property type="match status" value="1"/>
</dbReference>
<dbReference type="Gene3D" id="4.10.1250.10">
    <property type="entry name" value="Aminomethyltransferase fragment"/>
    <property type="match status" value="1"/>
</dbReference>
<dbReference type="GO" id="GO:0005829">
    <property type="term" value="C:cytosol"/>
    <property type="evidence" value="ECO:0007669"/>
    <property type="project" value="TreeGrafter"/>
</dbReference>
<sequence length="405" mass="44804">MVSSGKRERLRWGPGVAPMLGFVVIISPWKSCQPRLFNEDKMAQQTPLYEQHTLCGARMVDFHGWMMPLHYGSQIDEHHAVRTDAGMFDVSHMTIVDLRGSRTREFLRYLLANDVAKLTKSGKALYSGMLNASGGVIDDLIVYYFTEDFFRLVVNSATREKDLSWITQHAEPFGIEITVRDDLSMIAVQGPNAQAKAATLFNDAQRQAVEGMKPFFGVQAGDLFIATTGYTGEAGYEIALPNEKAADFWRALVEAGVKPCGLGARDTLRLEAGMNLYSQEMDETISPLAANMGWTIAWEPADRDFIGREALEAQREHGTEKLVGLVMTEKGVLRNELPVRFTDAQGNQHEGIITSGTFSPTLGYSIALARVPEGIGETAIVQIRNREMPVKVTKPVFVRNGKAVA</sequence>
<dbReference type="HAMAP" id="MF_00259">
    <property type="entry name" value="GcvT"/>
    <property type="match status" value="1"/>
</dbReference>
<evidence type="ECO:0000313" key="11">
    <source>
        <dbReference type="EMBL" id="EGI14540.1"/>
    </source>
</evidence>
<evidence type="ECO:0000313" key="12">
    <source>
        <dbReference type="Proteomes" id="UP000004710"/>
    </source>
</evidence>
<dbReference type="GO" id="GO:0019464">
    <property type="term" value="P:glycine decarboxylation via glycine cleavage system"/>
    <property type="evidence" value="ECO:0007669"/>
    <property type="project" value="UniProtKB-UniRule"/>
</dbReference>
<dbReference type="NCBIfam" id="NF001567">
    <property type="entry name" value="PRK00389.1"/>
    <property type="match status" value="1"/>
</dbReference>
<dbReference type="GO" id="GO:0005960">
    <property type="term" value="C:glycine cleavage complex"/>
    <property type="evidence" value="ECO:0007669"/>
    <property type="project" value="InterPro"/>
</dbReference>
<comment type="function">
    <text evidence="7">The glycine cleavage system catalyzes the degradation of glycine.</text>
</comment>
<keyword evidence="3 7" id="KW-0032">Aminotransferase</keyword>
<dbReference type="Pfam" id="PF01571">
    <property type="entry name" value="GCV_T"/>
    <property type="match status" value="1"/>
</dbReference>
<feature type="domain" description="GCVT N-terminal" evidence="9">
    <location>
        <begin position="48"/>
        <end position="299"/>
    </location>
</feature>
<dbReference type="InterPro" id="IPR013977">
    <property type="entry name" value="GcvT_C"/>
</dbReference>
<dbReference type="FunFam" id="3.30.70.1400:FF:000001">
    <property type="entry name" value="Aminomethyltransferase"/>
    <property type="match status" value="1"/>
</dbReference>
<name>F4T2M3_ECOLX</name>
<dbReference type="Proteomes" id="UP000004710">
    <property type="component" value="Unassembled WGS sequence"/>
</dbReference>
<dbReference type="PIRSF" id="PIRSF006487">
    <property type="entry name" value="GcvT"/>
    <property type="match status" value="1"/>
</dbReference>
<dbReference type="FunFam" id="4.10.1250.10:FF:000001">
    <property type="entry name" value="Aminomethyltransferase"/>
    <property type="match status" value="1"/>
</dbReference>
<dbReference type="InterPro" id="IPR027266">
    <property type="entry name" value="TrmE/GcvT-like"/>
</dbReference>
<gene>
    <name evidence="7" type="primary">gcvT</name>
    <name evidence="11" type="ORF">ECIG_01486</name>
</gene>
<comment type="catalytic activity">
    <reaction evidence="6 7">
        <text>N(6)-[(R)-S(8)-aminomethyldihydrolipoyl]-L-lysyl-[protein] + (6S)-5,6,7,8-tetrahydrofolate = N(6)-[(R)-dihydrolipoyl]-L-lysyl-[protein] + (6R)-5,10-methylene-5,6,7,8-tetrahydrofolate + NH4(+)</text>
        <dbReference type="Rhea" id="RHEA:16945"/>
        <dbReference type="Rhea" id="RHEA-COMP:10475"/>
        <dbReference type="Rhea" id="RHEA-COMP:10492"/>
        <dbReference type="ChEBI" id="CHEBI:15636"/>
        <dbReference type="ChEBI" id="CHEBI:28938"/>
        <dbReference type="ChEBI" id="CHEBI:57453"/>
        <dbReference type="ChEBI" id="CHEBI:83100"/>
        <dbReference type="ChEBI" id="CHEBI:83143"/>
        <dbReference type="EC" id="2.1.2.10"/>
    </reaction>
</comment>
<feature type="binding site" evidence="8">
    <location>
        <position position="237"/>
    </location>
    <ligand>
        <name>substrate</name>
    </ligand>
</feature>
<dbReference type="PANTHER" id="PTHR43757">
    <property type="entry name" value="AMINOMETHYLTRANSFERASE"/>
    <property type="match status" value="1"/>
</dbReference>
<evidence type="ECO:0000256" key="3">
    <source>
        <dbReference type="ARBA" id="ARBA00022576"/>
    </source>
</evidence>
<dbReference type="FunFam" id="2.40.30.110:FF:000001">
    <property type="entry name" value="Aminomethyltransferase"/>
    <property type="match status" value="1"/>
</dbReference>
<evidence type="ECO:0000256" key="2">
    <source>
        <dbReference type="ARBA" id="ARBA00012616"/>
    </source>
</evidence>
<keyword evidence="4 7" id="KW-0808">Transferase</keyword>
<dbReference type="AlphaFoldDB" id="F4T2M3"/>
<evidence type="ECO:0000256" key="5">
    <source>
        <dbReference type="ARBA" id="ARBA00031395"/>
    </source>
</evidence>
<accession>F4T2M3</accession>
<comment type="similarity">
    <text evidence="1 7">Belongs to the GcvT family.</text>
</comment>
<evidence type="ECO:0000256" key="7">
    <source>
        <dbReference type="HAMAP-Rule" id="MF_00259"/>
    </source>
</evidence>
<evidence type="ECO:0000259" key="9">
    <source>
        <dbReference type="Pfam" id="PF01571"/>
    </source>
</evidence>
<dbReference type="InterPro" id="IPR022903">
    <property type="entry name" value="GcvT_bac"/>
</dbReference>
<reference evidence="11 12" key="1">
    <citation type="submission" date="2010-01" db="EMBL/GenBank/DDBJ databases">
        <title>The Genome Sequence of Escherichia coli M605.</title>
        <authorList>
            <consortium name="The Broad Institute Genome Sequencing Platform"/>
            <consortium name="The Broad Institute Genome Sequencing Center for Infectious Disease"/>
            <person name="Feldgarden M."/>
            <person name="Gordon D.M."/>
            <person name="Johnson J.R."/>
            <person name="Johnston B.D."/>
            <person name="Young S."/>
            <person name="Zeng Q."/>
            <person name="Koehrsen M."/>
            <person name="Alvarado L."/>
            <person name="Berlin A.M."/>
            <person name="Borenstein D."/>
            <person name="Chapman S.B."/>
            <person name="Chen Z."/>
            <person name="Engels R."/>
            <person name="Freedman E."/>
            <person name="Gellesch M."/>
            <person name="Goldberg J."/>
            <person name="Griggs A."/>
            <person name="Gujja S."/>
            <person name="Heilman E.R."/>
            <person name="Heiman D.I."/>
            <person name="Hepburn T.A."/>
            <person name="Howarth C."/>
            <person name="Jen D."/>
            <person name="Larson L."/>
            <person name="Lewis B."/>
            <person name="Mehta T."/>
            <person name="Park D."/>
            <person name="Pearson M."/>
            <person name="Richards J."/>
            <person name="Roberts A."/>
            <person name="Saif S."/>
            <person name="Shea T.D."/>
            <person name="Shenoy N."/>
            <person name="Sisk P."/>
            <person name="Stolte C."/>
            <person name="Sykes S.N."/>
            <person name="Walk T."/>
            <person name="White J."/>
            <person name="Yandava C."/>
            <person name="Haas B."/>
            <person name="Henn M.R."/>
            <person name="Nusbaum C."/>
            <person name="Birren B."/>
        </authorList>
    </citation>
    <scope>NUCLEOTIDE SEQUENCE [LARGE SCALE GENOMIC DNA]</scope>
    <source>
        <strain evidence="11 12">M605</strain>
    </source>
</reference>
<feature type="domain" description="Aminomethyltransferase C-terminal" evidence="10">
    <location>
        <begin position="321"/>
        <end position="398"/>
    </location>
</feature>
<dbReference type="InterPro" id="IPR006223">
    <property type="entry name" value="GcvT"/>
</dbReference>
<dbReference type="GO" id="GO:0008483">
    <property type="term" value="F:transaminase activity"/>
    <property type="evidence" value="ECO:0007669"/>
    <property type="project" value="UniProtKB-KW"/>
</dbReference>
<dbReference type="InterPro" id="IPR029043">
    <property type="entry name" value="GcvT/YgfZ_C"/>
</dbReference>
<evidence type="ECO:0000259" key="10">
    <source>
        <dbReference type="Pfam" id="PF08669"/>
    </source>
</evidence>
<dbReference type="PANTHER" id="PTHR43757:SF2">
    <property type="entry name" value="AMINOMETHYLTRANSFERASE, MITOCHONDRIAL"/>
    <property type="match status" value="1"/>
</dbReference>
<evidence type="ECO:0000256" key="1">
    <source>
        <dbReference type="ARBA" id="ARBA00008609"/>
    </source>
</evidence>
<comment type="subunit">
    <text evidence="7">The glycine cleavage system is composed of four proteins: P, T, L and H.</text>
</comment>